<comment type="pathway">
    <text evidence="3">Metabolic intermediate biosynthesis; 5-phospho-alpha-D-ribose 1-diphosphate biosynthesis; 5-phospho-alpha-D-ribose 1-diphosphate from D-ribose 5-phosphate (route I): step 1/1.</text>
</comment>
<protein>
    <recommendedName>
        <fullName evidence="6">ribose-phosphate diphosphokinase</fullName>
        <ecNumber evidence="6">2.7.6.1</ecNumber>
    </recommendedName>
</protein>
<keyword evidence="23" id="KW-1185">Reference proteome</keyword>
<evidence type="ECO:0000256" key="19">
    <source>
        <dbReference type="SAM" id="Phobius"/>
    </source>
</evidence>
<dbReference type="InterPro" id="IPR004798">
    <property type="entry name" value="CAX-like"/>
</dbReference>
<feature type="transmembrane region" description="Helical" evidence="19">
    <location>
        <begin position="418"/>
        <end position="437"/>
    </location>
</feature>
<feature type="transmembrane region" description="Helical" evidence="19">
    <location>
        <begin position="294"/>
        <end position="315"/>
    </location>
</feature>
<dbReference type="AlphaFoldDB" id="A0A1E4T2E4"/>
<feature type="region of interest" description="Disordered" evidence="18">
    <location>
        <begin position="236"/>
        <end position="263"/>
    </location>
</feature>
<evidence type="ECO:0000256" key="17">
    <source>
        <dbReference type="ARBA" id="ARBA00049535"/>
    </source>
</evidence>
<dbReference type="Pfam" id="PF13793">
    <property type="entry name" value="Pribosyltran_N"/>
    <property type="match status" value="1"/>
</dbReference>
<keyword evidence="11" id="KW-0547">Nucleotide-binding</keyword>
<evidence type="ECO:0000256" key="13">
    <source>
        <dbReference type="ARBA" id="ARBA00022840"/>
    </source>
</evidence>
<comment type="catalytic activity">
    <reaction evidence="17">
        <text>D-ribose 5-phosphate + ATP = 5-phospho-alpha-D-ribose 1-diphosphate + AMP + H(+)</text>
        <dbReference type="Rhea" id="RHEA:15609"/>
        <dbReference type="ChEBI" id="CHEBI:15378"/>
        <dbReference type="ChEBI" id="CHEBI:30616"/>
        <dbReference type="ChEBI" id="CHEBI:58017"/>
        <dbReference type="ChEBI" id="CHEBI:78346"/>
        <dbReference type="ChEBI" id="CHEBI:456215"/>
        <dbReference type="EC" id="2.7.6.1"/>
    </reaction>
</comment>
<name>A0A1E4T2E4_9ASCO</name>
<feature type="region of interest" description="Disordered" evidence="18">
    <location>
        <begin position="1"/>
        <end position="21"/>
    </location>
</feature>
<feature type="domain" description="Sodium/calcium exchanger membrane region" evidence="20">
    <location>
        <begin position="62"/>
        <end position="218"/>
    </location>
</feature>
<evidence type="ECO:0000256" key="11">
    <source>
        <dbReference type="ARBA" id="ARBA00022741"/>
    </source>
</evidence>
<evidence type="ECO:0000256" key="12">
    <source>
        <dbReference type="ARBA" id="ARBA00022777"/>
    </source>
</evidence>
<evidence type="ECO:0000256" key="4">
    <source>
        <dbReference type="ARBA" id="ARBA00006478"/>
    </source>
</evidence>
<dbReference type="NCBIfam" id="NF002320">
    <property type="entry name" value="PRK01259.1"/>
    <property type="match status" value="1"/>
</dbReference>
<accession>A0A1E4T2E4</accession>
<dbReference type="GO" id="GO:0016301">
    <property type="term" value="F:kinase activity"/>
    <property type="evidence" value="ECO:0007669"/>
    <property type="project" value="UniProtKB-KW"/>
</dbReference>
<keyword evidence="10" id="KW-0545">Nucleotide biosynthesis</keyword>
<comment type="similarity">
    <text evidence="4">Belongs to the ribose-phosphate pyrophosphokinase family.</text>
</comment>
<dbReference type="GO" id="GO:0000287">
    <property type="term" value="F:magnesium ion binding"/>
    <property type="evidence" value="ECO:0007669"/>
    <property type="project" value="InterPro"/>
</dbReference>
<dbReference type="Pfam" id="PF01699">
    <property type="entry name" value="Na_Ca_ex"/>
    <property type="match status" value="2"/>
</dbReference>
<feature type="transmembrane region" description="Helical" evidence="19">
    <location>
        <begin position="127"/>
        <end position="146"/>
    </location>
</feature>
<keyword evidence="14" id="KW-0460">Magnesium</keyword>
<keyword evidence="8 19" id="KW-0812">Transmembrane</keyword>
<dbReference type="GO" id="GO:0006164">
    <property type="term" value="P:purine nucleotide biosynthetic process"/>
    <property type="evidence" value="ECO:0007669"/>
    <property type="project" value="TreeGrafter"/>
</dbReference>
<dbReference type="GO" id="GO:0008361">
    <property type="term" value="P:regulation of cell size"/>
    <property type="evidence" value="ECO:0007669"/>
    <property type="project" value="TreeGrafter"/>
</dbReference>
<dbReference type="GO" id="GO:0004749">
    <property type="term" value="F:ribose phosphate diphosphokinase activity"/>
    <property type="evidence" value="ECO:0007669"/>
    <property type="project" value="UniProtKB-EC"/>
</dbReference>
<sequence>MPSESSSLLPNGTGEPQQSSSSKLAHSLSILKLTLKSSPINFLLIFAPIGVAAGEFGFPSSLTFIFNFLAIIPLASVLAFSTEELGESIHNNSLAGLLNATFGNAVEVIVSIIALRQNQITVVQASMLGSILSNLLLVLGCCFLAGGLKYSQQSFNQTVAQTMTSLLALSVIGMLLPAAFHASLPAKTKNLDNKILEFSRGTSIILLIVYVFYLLFQLKTHKHLFEESQLDIEEQPQQPLTSTPVNTSTQAESSSLISEDDGHHRRSFLVSRPKSMYDLASNGDVQHLTATSSLVILLITTCLVSLCADYLVSSIDGIVESSGLSKTFIGLVVIPIVGNAAEHVTAVVVAYKNKMDLAVGVAVGSSIQISLFVTPFLVLIGWATGVPMSLYFSTYETAVMFVAVLITNYLILDGESNWLEGVMLLSTYCIIAMKLVAKRLGLPLTPIDIKRDSNKEVSFSIGESIRDEDIYIIMQIGSGIVNDKVLELLIMINACKTASARRITAVLPNFPYARQDRKDKSRAPITAKLMADMLTTAGCDHVITMDLHASQIQGFFDVPVDNLYAEPSVVRYIKENLDVKNAIIISPDAGGAKRAAGLADRLDLNFALIHKERARANEVSRMVLVGDVTGKVCIIVDDMADTCGTLAKAAEVLLDNGAKSVIAIVTHGILSGKAIENINNSKLERVVCTNTVPFEEKLQGCPKLAAIDVSGVLAESIRRLHNGESISFLFRNAPY</sequence>
<dbReference type="InterPro" id="IPR044880">
    <property type="entry name" value="NCX_ion-bd_dom_sf"/>
</dbReference>
<dbReference type="PROSITE" id="PS00114">
    <property type="entry name" value="PRPP_SYNTHASE"/>
    <property type="match status" value="1"/>
</dbReference>
<dbReference type="GO" id="GO:0016020">
    <property type="term" value="C:membrane"/>
    <property type="evidence" value="ECO:0007669"/>
    <property type="project" value="UniProtKB-SubCell"/>
</dbReference>
<evidence type="ECO:0000256" key="15">
    <source>
        <dbReference type="ARBA" id="ARBA00022989"/>
    </source>
</evidence>
<gene>
    <name evidence="22" type="ORF">CANARDRAFT_175677</name>
</gene>
<dbReference type="GO" id="GO:0005737">
    <property type="term" value="C:cytoplasm"/>
    <property type="evidence" value="ECO:0007669"/>
    <property type="project" value="UniProtKB-SubCell"/>
</dbReference>
<evidence type="ECO:0000256" key="2">
    <source>
        <dbReference type="ARBA" id="ARBA00004496"/>
    </source>
</evidence>
<dbReference type="InterPro" id="IPR029057">
    <property type="entry name" value="PRTase-like"/>
</dbReference>
<dbReference type="Gene3D" id="1.20.1420.30">
    <property type="entry name" value="NCX, central ion-binding region"/>
    <property type="match status" value="2"/>
</dbReference>
<proteinExistence type="inferred from homology"/>
<dbReference type="GO" id="GO:0006015">
    <property type="term" value="P:5-phosphoribose 1-diphosphate biosynthetic process"/>
    <property type="evidence" value="ECO:0007669"/>
    <property type="project" value="TreeGrafter"/>
</dbReference>
<keyword evidence="9" id="KW-0479">Metal-binding</keyword>
<feature type="transmembrane region" description="Helical" evidence="19">
    <location>
        <begin position="65"/>
        <end position="82"/>
    </location>
</feature>
<evidence type="ECO:0000256" key="5">
    <source>
        <dbReference type="ARBA" id="ARBA00008170"/>
    </source>
</evidence>
<evidence type="ECO:0000259" key="20">
    <source>
        <dbReference type="Pfam" id="PF01699"/>
    </source>
</evidence>
<dbReference type="OrthoDB" id="1699231at2759"/>
<dbReference type="InterPro" id="IPR029099">
    <property type="entry name" value="Pribosyltran_N"/>
</dbReference>
<evidence type="ECO:0000313" key="22">
    <source>
        <dbReference type="EMBL" id="ODV85923.1"/>
    </source>
</evidence>
<organism evidence="22 23">
    <name type="scientific">[Candida] arabinofermentans NRRL YB-2248</name>
    <dbReference type="NCBI Taxonomy" id="983967"/>
    <lineage>
        <taxon>Eukaryota</taxon>
        <taxon>Fungi</taxon>
        <taxon>Dikarya</taxon>
        <taxon>Ascomycota</taxon>
        <taxon>Saccharomycotina</taxon>
        <taxon>Pichiomycetes</taxon>
        <taxon>Pichiales</taxon>
        <taxon>Pichiaceae</taxon>
        <taxon>Ogataea</taxon>
        <taxon>Ogataea/Candida clade</taxon>
    </lineage>
</organism>
<evidence type="ECO:0000256" key="8">
    <source>
        <dbReference type="ARBA" id="ARBA00022692"/>
    </source>
</evidence>
<dbReference type="InterPro" id="IPR005946">
    <property type="entry name" value="Rib-P_diPkinase"/>
</dbReference>
<feature type="transmembrane region" description="Helical" evidence="19">
    <location>
        <begin position="166"/>
        <end position="186"/>
    </location>
</feature>
<evidence type="ECO:0000256" key="3">
    <source>
        <dbReference type="ARBA" id="ARBA00004996"/>
    </source>
</evidence>
<feature type="compositionally biased region" description="Polar residues" evidence="18">
    <location>
        <begin position="236"/>
        <end position="257"/>
    </location>
</feature>
<dbReference type="InterPro" id="IPR000836">
    <property type="entry name" value="PRTase_dom"/>
</dbReference>
<keyword evidence="13" id="KW-0067">ATP-binding</keyword>
<feature type="transmembrane region" description="Helical" evidence="19">
    <location>
        <begin position="198"/>
        <end position="216"/>
    </location>
</feature>
<dbReference type="PANTHER" id="PTHR10210:SF48">
    <property type="entry name" value="RIBOSE-PHOSPHATE PYROPHOSPHOKINASE 3"/>
    <property type="match status" value="1"/>
</dbReference>
<dbReference type="FunFam" id="1.20.1420.30:FF:000011">
    <property type="entry name" value="Vacuolar calcium ion transporter"/>
    <property type="match status" value="1"/>
</dbReference>
<evidence type="ECO:0000256" key="16">
    <source>
        <dbReference type="ARBA" id="ARBA00023136"/>
    </source>
</evidence>
<feature type="transmembrane region" description="Helical" evidence="19">
    <location>
        <begin position="390"/>
        <end position="412"/>
    </location>
</feature>
<evidence type="ECO:0000256" key="1">
    <source>
        <dbReference type="ARBA" id="ARBA00004141"/>
    </source>
</evidence>
<keyword evidence="7" id="KW-0808">Transferase</keyword>
<feature type="transmembrane region" description="Helical" evidence="19">
    <location>
        <begin position="357"/>
        <end position="383"/>
    </location>
</feature>
<evidence type="ECO:0000256" key="7">
    <source>
        <dbReference type="ARBA" id="ARBA00022679"/>
    </source>
</evidence>
<evidence type="ECO:0000313" key="23">
    <source>
        <dbReference type="Proteomes" id="UP000094801"/>
    </source>
</evidence>
<dbReference type="InterPro" id="IPR004837">
    <property type="entry name" value="NaCa_Exmemb"/>
</dbReference>
<keyword evidence="15 19" id="KW-1133">Transmembrane helix</keyword>
<reference evidence="23" key="1">
    <citation type="submission" date="2016-04" db="EMBL/GenBank/DDBJ databases">
        <title>Comparative genomics of biotechnologically important yeasts.</title>
        <authorList>
            <consortium name="DOE Joint Genome Institute"/>
            <person name="Riley R."/>
            <person name="Haridas S."/>
            <person name="Wolfe K.H."/>
            <person name="Lopes M.R."/>
            <person name="Hittinger C.T."/>
            <person name="Goker M."/>
            <person name="Salamov A."/>
            <person name="Wisecaver J."/>
            <person name="Long T.M."/>
            <person name="Aerts A.L."/>
            <person name="Barry K."/>
            <person name="Choi C."/>
            <person name="Clum A."/>
            <person name="Coughlan A.Y."/>
            <person name="Deshpande S."/>
            <person name="Douglass A.P."/>
            <person name="Hanson S.J."/>
            <person name="Klenk H.-P."/>
            <person name="Labutti K."/>
            <person name="Lapidus A."/>
            <person name="Lindquist E."/>
            <person name="Lipzen A."/>
            <person name="Meier-Kolthoff J.P."/>
            <person name="Ohm R.A."/>
            <person name="Otillar R.P."/>
            <person name="Pangilinan J."/>
            <person name="Peng Y."/>
            <person name="Rokas A."/>
            <person name="Rosa C.A."/>
            <person name="Scheuner C."/>
            <person name="Sibirny A.A."/>
            <person name="Slot J.C."/>
            <person name="Stielow J.B."/>
            <person name="Sun H."/>
            <person name="Kurtzman C.P."/>
            <person name="Blackwell M."/>
            <person name="Grigoriev I.V."/>
            <person name="Jeffries T.W."/>
        </authorList>
    </citation>
    <scope>NUCLEOTIDE SEQUENCE [LARGE SCALE GENOMIC DNA]</scope>
    <source>
        <strain evidence="23">NRRL YB-2248</strain>
    </source>
</reference>
<feature type="domain" description="Ribose-phosphate pyrophosphokinase N-terminal" evidence="21">
    <location>
        <begin position="434"/>
        <end position="538"/>
    </location>
</feature>
<feature type="domain" description="Sodium/calcium exchanger membrane region" evidence="20">
    <location>
        <begin position="293"/>
        <end position="432"/>
    </location>
</feature>
<dbReference type="SMART" id="SM01400">
    <property type="entry name" value="Pribosyltran_N"/>
    <property type="match status" value="1"/>
</dbReference>
<feature type="transmembrane region" description="Helical" evidence="19">
    <location>
        <begin position="94"/>
        <end position="115"/>
    </location>
</feature>
<dbReference type="InterPro" id="IPR000842">
    <property type="entry name" value="PRib_PP_synth_CS"/>
</dbReference>
<evidence type="ECO:0000259" key="21">
    <source>
        <dbReference type="Pfam" id="PF13793"/>
    </source>
</evidence>
<feature type="transmembrane region" description="Helical" evidence="19">
    <location>
        <begin position="327"/>
        <end position="351"/>
    </location>
</feature>
<dbReference type="SUPFAM" id="SSF53271">
    <property type="entry name" value="PRTase-like"/>
    <property type="match status" value="1"/>
</dbReference>
<dbReference type="FunFam" id="3.40.50.2020:FF:000005">
    <property type="entry name" value="Ribose-phosphate pyrophosphokinase 1"/>
    <property type="match status" value="1"/>
</dbReference>
<dbReference type="Gene3D" id="3.40.50.2020">
    <property type="match status" value="2"/>
</dbReference>
<dbReference type="GO" id="GO:0009156">
    <property type="term" value="P:ribonucleoside monophosphate biosynthetic process"/>
    <property type="evidence" value="ECO:0007669"/>
    <property type="project" value="InterPro"/>
</dbReference>
<evidence type="ECO:0000256" key="18">
    <source>
        <dbReference type="SAM" id="MobiDB-lite"/>
    </source>
</evidence>
<feature type="compositionally biased region" description="Polar residues" evidence="18">
    <location>
        <begin position="1"/>
        <end position="18"/>
    </location>
</feature>
<dbReference type="NCBIfam" id="TIGR01251">
    <property type="entry name" value="ribP_PPkin"/>
    <property type="match status" value="1"/>
</dbReference>
<dbReference type="GO" id="GO:0002189">
    <property type="term" value="C:ribose phosphate diphosphokinase complex"/>
    <property type="evidence" value="ECO:0007669"/>
    <property type="project" value="TreeGrafter"/>
</dbReference>
<dbReference type="Proteomes" id="UP000094801">
    <property type="component" value="Unassembled WGS sequence"/>
</dbReference>
<dbReference type="FunFam" id="3.40.50.2020:FF:000014">
    <property type="entry name" value="Ribose-phosphate pyrophosphokinase 1"/>
    <property type="match status" value="1"/>
</dbReference>
<dbReference type="Pfam" id="PF14572">
    <property type="entry name" value="Pribosyl_synth"/>
    <property type="match status" value="1"/>
</dbReference>
<dbReference type="GO" id="GO:0005524">
    <property type="term" value="F:ATP binding"/>
    <property type="evidence" value="ECO:0007669"/>
    <property type="project" value="UniProtKB-KW"/>
</dbReference>
<dbReference type="EC" id="2.7.6.1" evidence="6"/>
<evidence type="ECO:0000256" key="9">
    <source>
        <dbReference type="ARBA" id="ARBA00022723"/>
    </source>
</evidence>
<evidence type="ECO:0000256" key="14">
    <source>
        <dbReference type="ARBA" id="ARBA00022842"/>
    </source>
</evidence>
<dbReference type="EMBL" id="KV453851">
    <property type="protein sequence ID" value="ODV85923.1"/>
    <property type="molecule type" value="Genomic_DNA"/>
</dbReference>
<keyword evidence="16 19" id="KW-0472">Membrane</keyword>
<evidence type="ECO:0000256" key="10">
    <source>
        <dbReference type="ARBA" id="ARBA00022727"/>
    </source>
</evidence>
<dbReference type="NCBIfam" id="TIGR00378">
    <property type="entry name" value="cax"/>
    <property type="match status" value="2"/>
</dbReference>
<dbReference type="STRING" id="983967.A0A1E4T2E4"/>
<dbReference type="GO" id="GO:0015369">
    <property type="term" value="F:calcium:proton antiporter activity"/>
    <property type="evidence" value="ECO:0007669"/>
    <property type="project" value="InterPro"/>
</dbReference>
<keyword evidence="12" id="KW-0418">Kinase</keyword>
<comment type="similarity">
    <text evidence="5">Belongs to the Ca(2+):cation antiporter (CaCA) (TC 2.A.19) family.</text>
</comment>
<dbReference type="CDD" id="cd06223">
    <property type="entry name" value="PRTases_typeI"/>
    <property type="match status" value="1"/>
</dbReference>
<dbReference type="PANTHER" id="PTHR10210">
    <property type="entry name" value="RIBOSE-PHOSPHATE DIPHOSPHOKINASE FAMILY MEMBER"/>
    <property type="match status" value="1"/>
</dbReference>
<evidence type="ECO:0000256" key="6">
    <source>
        <dbReference type="ARBA" id="ARBA00013247"/>
    </source>
</evidence>
<comment type="subcellular location">
    <subcellularLocation>
        <location evidence="2">Cytoplasm</location>
    </subcellularLocation>
    <subcellularLocation>
        <location evidence="1">Membrane</location>
        <topology evidence="1">Multi-pass membrane protein</topology>
    </subcellularLocation>
</comment>